<feature type="compositionally biased region" description="Low complexity" evidence="1">
    <location>
        <begin position="185"/>
        <end position="202"/>
    </location>
</feature>
<feature type="region of interest" description="Disordered" evidence="1">
    <location>
        <begin position="159"/>
        <end position="202"/>
    </location>
</feature>
<organism evidence="2 3">
    <name type="scientific">Schizopora paradoxa</name>
    <dbReference type="NCBI Taxonomy" id="27342"/>
    <lineage>
        <taxon>Eukaryota</taxon>
        <taxon>Fungi</taxon>
        <taxon>Dikarya</taxon>
        <taxon>Basidiomycota</taxon>
        <taxon>Agaricomycotina</taxon>
        <taxon>Agaricomycetes</taxon>
        <taxon>Hymenochaetales</taxon>
        <taxon>Schizoporaceae</taxon>
        <taxon>Schizopora</taxon>
    </lineage>
</organism>
<dbReference type="AlphaFoldDB" id="A0A0H2SCX1"/>
<accession>A0A0H2SCX1</accession>
<dbReference type="InParanoid" id="A0A0H2SCX1"/>
<proteinExistence type="predicted"/>
<keyword evidence="3" id="KW-1185">Reference proteome</keyword>
<feature type="region of interest" description="Disordered" evidence="1">
    <location>
        <begin position="259"/>
        <end position="314"/>
    </location>
</feature>
<dbReference type="STRING" id="27342.A0A0H2SCX1"/>
<feature type="compositionally biased region" description="Low complexity" evidence="1">
    <location>
        <begin position="80"/>
        <end position="90"/>
    </location>
</feature>
<gene>
    <name evidence="2" type="ORF">SCHPADRAFT_49146</name>
</gene>
<feature type="compositionally biased region" description="Basic and acidic residues" evidence="1">
    <location>
        <begin position="618"/>
        <end position="630"/>
    </location>
</feature>
<evidence type="ECO:0000313" key="2">
    <source>
        <dbReference type="EMBL" id="KLO19593.1"/>
    </source>
</evidence>
<feature type="region of interest" description="Disordered" evidence="1">
    <location>
        <begin position="224"/>
        <end position="243"/>
    </location>
</feature>
<name>A0A0H2SCX1_9AGAM</name>
<feature type="region of interest" description="Disordered" evidence="1">
    <location>
        <begin position="80"/>
        <end position="142"/>
    </location>
</feature>
<dbReference type="Proteomes" id="UP000053477">
    <property type="component" value="Unassembled WGS sequence"/>
</dbReference>
<dbReference type="EMBL" id="KQ085885">
    <property type="protein sequence ID" value="KLO19593.1"/>
    <property type="molecule type" value="Genomic_DNA"/>
</dbReference>
<reference evidence="2 3" key="1">
    <citation type="submission" date="2015-04" db="EMBL/GenBank/DDBJ databases">
        <title>Complete genome sequence of Schizopora paradoxa KUC8140, a cosmopolitan wood degrader in East Asia.</title>
        <authorList>
            <consortium name="DOE Joint Genome Institute"/>
            <person name="Min B."/>
            <person name="Park H."/>
            <person name="Jang Y."/>
            <person name="Kim J.-J."/>
            <person name="Kim K.H."/>
            <person name="Pangilinan J."/>
            <person name="Lipzen A."/>
            <person name="Riley R."/>
            <person name="Grigoriev I.V."/>
            <person name="Spatafora J.W."/>
            <person name="Choi I.-G."/>
        </authorList>
    </citation>
    <scope>NUCLEOTIDE SEQUENCE [LARGE SCALE GENOMIC DNA]</scope>
    <source>
        <strain evidence="2 3">KUC8140</strain>
    </source>
</reference>
<dbReference type="OrthoDB" id="3256408at2759"/>
<feature type="compositionally biased region" description="Polar residues" evidence="1">
    <location>
        <begin position="259"/>
        <end position="275"/>
    </location>
</feature>
<evidence type="ECO:0000313" key="3">
    <source>
        <dbReference type="Proteomes" id="UP000053477"/>
    </source>
</evidence>
<protein>
    <submittedName>
        <fullName evidence="2">Uncharacterized protein</fullName>
    </submittedName>
</protein>
<feature type="compositionally biased region" description="Polar residues" evidence="1">
    <location>
        <begin position="303"/>
        <end position="314"/>
    </location>
</feature>
<sequence length="636" mass="70318">MRTNDLWLSPEIITPQNLPTVPPSISTPFYFPPSPPYTNSQLKHPVPLPCPVGCGCSSYIEDGVDESSFGMALIEEEDYASSASTSSESSCDLITPPSSPRSSSLELLDDQGDFDSDVALSLDRPPFEEPSQEWDQSSIDGVCLDNDDWDEPLFLNAPTAEREHEEPPIESQETDAPRDQWLPEPNSQSPLDSSSDSSPIHPSFFDVFKTDWDTISLEPLSMHNNVTSVDNSGYPQLSNHSSVQNPINPFEHSLFNEKANLSSGPHRNVTTQGDSHSYGLISPPSPSRRGTLSLPPNEGLAFEQQSNSRPSVSLTTSYLPDFSNPALSPLSQLTHSHPNLFDVPPEIFQSPLNASFDLPQPKSLLFAPNPEDVPLPPSPPLEIYDLSSDSDEDFPLALLEESRLRMLKQRYVAKEQAAKARDIALTDYIVQIASMQEPRSDAVYCAVPGGHMPMLLPPSPPQSMEDEGQAGPPKWTFKEMRAHEIQAAAAQRIQERLKRKRAKEKIRELTSLLALKSAHLRVTERPKGPSLTSPTSPPPPLLPPIDDFTTMDSFLQGVTFIPQRSPEELAECQIGQDVLHFVAKMFFKRRDSPRSLGARLPPTSPPRRYVRSSLSKEALVEGAKERKESDFGEGEN</sequence>
<evidence type="ECO:0000256" key="1">
    <source>
        <dbReference type="SAM" id="MobiDB-lite"/>
    </source>
</evidence>
<feature type="region of interest" description="Disordered" evidence="1">
    <location>
        <begin position="592"/>
        <end position="636"/>
    </location>
</feature>
<feature type="compositionally biased region" description="Acidic residues" evidence="1">
    <location>
        <begin position="107"/>
        <end position="116"/>
    </location>
</feature>